<dbReference type="GO" id="GO:0008270">
    <property type="term" value="F:zinc ion binding"/>
    <property type="evidence" value="ECO:0007669"/>
    <property type="project" value="UniProtKB-UniRule"/>
</dbReference>
<keyword evidence="3" id="KW-0677">Repeat</keyword>
<evidence type="ECO:0000313" key="12">
    <source>
        <dbReference type="Proteomes" id="UP001153712"/>
    </source>
</evidence>
<dbReference type="SMART" id="SM00868">
    <property type="entry name" value="zf-AD"/>
    <property type="match status" value="1"/>
</dbReference>
<evidence type="ECO:0000259" key="9">
    <source>
        <dbReference type="PROSITE" id="PS50157"/>
    </source>
</evidence>
<dbReference type="PROSITE" id="PS51915">
    <property type="entry name" value="ZAD"/>
    <property type="match status" value="1"/>
</dbReference>
<dbReference type="InterPro" id="IPR013087">
    <property type="entry name" value="Znf_C2H2_type"/>
</dbReference>
<dbReference type="FunFam" id="3.30.160.60:FF:001639">
    <property type="entry name" value="Si:dkey-7i4.21"/>
    <property type="match status" value="1"/>
</dbReference>
<dbReference type="Proteomes" id="UP001153712">
    <property type="component" value="Chromosome 13"/>
</dbReference>
<dbReference type="FunFam" id="3.30.160.60:FF:001498">
    <property type="entry name" value="Zinc finger protein 404"/>
    <property type="match status" value="1"/>
</dbReference>
<evidence type="ECO:0000256" key="6">
    <source>
        <dbReference type="ARBA" id="ARBA00023242"/>
    </source>
</evidence>
<name>A0A9N9TJG0_PHYSR</name>
<dbReference type="InterPro" id="IPR012934">
    <property type="entry name" value="Znf_AD"/>
</dbReference>
<dbReference type="GO" id="GO:0032502">
    <property type="term" value="P:developmental process"/>
    <property type="evidence" value="ECO:0007669"/>
    <property type="project" value="UniProtKB-ARBA"/>
</dbReference>
<evidence type="ECO:0000256" key="2">
    <source>
        <dbReference type="ARBA" id="ARBA00022723"/>
    </source>
</evidence>
<dbReference type="PANTHER" id="PTHR24409">
    <property type="entry name" value="ZINC FINGER PROTEIN 142"/>
    <property type="match status" value="1"/>
</dbReference>
<feature type="binding site" evidence="8">
    <location>
        <position position="14"/>
    </location>
    <ligand>
        <name>Zn(2+)</name>
        <dbReference type="ChEBI" id="CHEBI:29105"/>
    </ligand>
</feature>
<comment type="subcellular location">
    <subcellularLocation>
        <location evidence="1">Nucleus</location>
    </subcellularLocation>
</comment>
<feature type="domain" description="C2H2-type" evidence="9">
    <location>
        <begin position="218"/>
        <end position="245"/>
    </location>
</feature>
<evidence type="ECO:0000256" key="5">
    <source>
        <dbReference type="ARBA" id="ARBA00022833"/>
    </source>
</evidence>
<dbReference type="Pfam" id="PF07776">
    <property type="entry name" value="zf-AD"/>
    <property type="match status" value="1"/>
</dbReference>
<dbReference type="AlphaFoldDB" id="A0A9N9TJG0"/>
<proteinExistence type="predicted"/>
<dbReference type="GO" id="GO:0000977">
    <property type="term" value="F:RNA polymerase II transcription regulatory region sequence-specific DNA binding"/>
    <property type="evidence" value="ECO:0007669"/>
    <property type="project" value="TreeGrafter"/>
</dbReference>
<dbReference type="InterPro" id="IPR036236">
    <property type="entry name" value="Znf_C2H2_sf"/>
</dbReference>
<sequence length="421" mass="48112">MSANVKFKEFPKICRCCLSYGDLKPIVDLENVETFMTITNIKIKEEDKMPENVCLKCAGQFDIIANFVEMCKTAEKTLKLAVIKELELQDQSDNNETTDDFLLDNVKQEIVELEPDIVLHLNPASRPPTCENCSESFPSAPDLLKHYSDFSSCTPDDSGSVSISTKHKKQKRPCNVNNINIVEYLRKPRGRKKREIKEESDGEAEYVKGRRLKGKRRFLCNFCGKNYTRKNGLDRHMLSHSGVKPFECRECGKCYITKDTLKTHMLTHSGIKAHKCTVCEKSFTQSSHLSYHMRRHNGERPYSCSFCGKGFLSTYHLDRHKLMHTGVKPYECKQCGKQFVRSTTLRDHMLIHTGEKPFVCQHCGKQFNRKQSLTNHVLVHTGERDRSKRTNGMGLCNVGNDRTLDEIGGLLVGEMKVDGSR</sequence>
<dbReference type="PANTHER" id="PTHR24409:SF295">
    <property type="entry name" value="AZ2-RELATED"/>
    <property type="match status" value="1"/>
</dbReference>
<feature type="binding site" evidence="8">
    <location>
        <position position="17"/>
    </location>
    <ligand>
        <name>Zn(2+)</name>
        <dbReference type="ChEBI" id="CHEBI:29105"/>
    </ligand>
</feature>
<dbReference type="FunFam" id="3.30.160.60:FF:000202">
    <property type="entry name" value="Zinc finger protein 574"/>
    <property type="match status" value="1"/>
</dbReference>
<dbReference type="SMART" id="SM00355">
    <property type="entry name" value="ZnF_C2H2"/>
    <property type="match status" value="7"/>
</dbReference>
<feature type="domain" description="C2H2-type" evidence="9">
    <location>
        <begin position="330"/>
        <end position="357"/>
    </location>
</feature>
<dbReference type="PROSITE" id="PS50157">
    <property type="entry name" value="ZINC_FINGER_C2H2_2"/>
    <property type="match status" value="6"/>
</dbReference>
<dbReference type="GO" id="GO:0005634">
    <property type="term" value="C:nucleus"/>
    <property type="evidence" value="ECO:0007669"/>
    <property type="project" value="UniProtKB-SubCell"/>
</dbReference>
<dbReference type="Pfam" id="PF13894">
    <property type="entry name" value="zf-C2H2_4"/>
    <property type="match status" value="1"/>
</dbReference>
<evidence type="ECO:0000313" key="11">
    <source>
        <dbReference type="EMBL" id="CAG9857348.1"/>
    </source>
</evidence>
<feature type="domain" description="C2H2-type" evidence="9">
    <location>
        <begin position="274"/>
        <end position="301"/>
    </location>
</feature>
<evidence type="ECO:0000256" key="1">
    <source>
        <dbReference type="ARBA" id="ARBA00004123"/>
    </source>
</evidence>
<evidence type="ECO:0000256" key="7">
    <source>
        <dbReference type="PROSITE-ProRule" id="PRU00042"/>
    </source>
</evidence>
<keyword evidence="2 8" id="KW-0479">Metal-binding</keyword>
<dbReference type="OrthoDB" id="6720802at2759"/>
<keyword evidence="12" id="KW-1185">Reference proteome</keyword>
<keyword evidence="4 7" id="KW-0863">Zinc-finger</keyword>
<dbReference type="Gene3D" id="3.30.160.60">
    <property type="entry name" value="Classic Zinc Finger"/>
    <property type="match status" value="6"/>
</dbReference>
<feature type="binding site" evidence="8">
    <location>
        <position position="57"/>
    </location>
    <ligand>
        <name>Zn(2+)</name>
        <dbReference type="ChEBI" id="CHEBI:29105"/>
    </ligand>
</feature>
<accession>A0A9N9TJG0</accession>
<evidence type="ECO:0000256" key="3">
    <source>
        <dbReference type="ARBA" id="ARBA00022737"/>
    </source>
</evidence>
<dbReference type="FunFam" id="3.30.160.60:FF:000303">
    <property type="entry name" value="Zinc finger protein 41"/>
    <property type="match status" value="1"/>
</dbReference>
<dbReference type="FunFam" id="3.30.160.60:FF:000161">
    <property type="entry name" value="Zinc finger protein 366"/>
    <property type="match status" value="1"/>
</dbReference>
<keyword evidence="5 8" id="KW-0862">Zinc</keyword>
<dbReference type="EMBL" id="OU900106">
    <property type="protein sequence ID" value="CAG9857348.1"/>
    <property type="molecule type" value="Genomic_DNA"/>
</dbReference>
<protein>
    <submittedName>
        <fullName evidence="11">Uncharacterized protein</fullName>
    </submittedName>
</protein>
<dbReference type="SUPFAM" id="SSF57667">
    <property type="entry name" value="beta-beta-alpha zinc fingers"/>
    <property type="match status" value="3"/>
</dbReference>
<dbReference type="SUPFAM" id="SSF57716">
    <property type="entry name" value="Glucocorticoid receptor-like (DNA-binding domain)"/>
    <property type="match status" value="1"/>
</dbReference>
<reference evidence="11" key="1">
    <citation type="submission" date="2022-01" db="EMBL/GenBank/DDBJ databases">
        <authorList>
            <person name="King R."/>
        </authorList>
    </citation>
    <scope>NUCLEOTIDE SEQUENCE</scope>
</reference>
<organism evidence="11 12">
    <name type="scientific">Phyllotreta striolata</name>
    <name type="common">Striped flea beetle</name>
    <name type="synonym">Crioceris striolata</name>
    <dbReference type="NCBI Taxonomy" id="444603"/>
    <lineage>
        <taxon>Eukaryota</taxon>
        <taxon>Metazoa</taxon>
        <taxon>Ecdysozoa</taxon>
        <taxon>Arthropoda</taxon>
        <taxon>Hexapoda</taxon>
        <taxon>Insecta</taxon>
        <taxon>Pterygota</taxon>
        <taxon>Neoptera</taxon>
        <taxon>Endopterygota</taxon>
        <taxon>Coleoptera</taxon>
        <taxon>Polyphaga</taxon>
        <taxon>Cucujiformia</taxon>
        <taxon>Chrysomeloidea</taxon>
        <taxon>Chrysomelidae</taxon>
        <taxon>Galerucinae</taxon>
        <taxon>Alticini</taxon>
        <taxon>Phyllotreta</taxon>
    </lineage>
</organism>
<feature type="domain" description="C2H2-type" evidence="9">
    <location>
        <begin position="302"/>
        <end position="329"/>
    </location>
</feature>
<gene>
    <name evidence="11" type="ORF">PHYEVI_LOCUS3753</name>
</gene>
<dbReference type="Pfam" id="PF00096">
    <property type="entry name" value="zf-C2H2"/>
    <property type="match status" value="4"/>
</dbReference>
<evidence type="ECO:0000256" key="4">
    <source>
        <dbReference type="ARBA" id="ARBA00022771"/>
    </source>
</evidence>
<evidence type="ECO:0000259" key="10">
    <source>
        <dbReference type="PROSITE" id="PS51915"/>
    </source>
</evidence>
<feature type="binding site" evidence="8">
    <location>
        <position position="54"/>
    </location>
    <ligand>
        <name>Zn(2+)</name>
        <dbReference type="ChEBI" id="CHEBI:29105"/>
    </ligand>
</feature>
<dbReference type="PROSITE" id="PS00028">
    <property type="entry name" value="ZINC_FINGER_C2H2_1"/>
    <property type="match status" value="6"/>
</dbReference>
<dbReference type="GO" id="GO:0000981">
    <property type="term" value="F:DNA-binding transcription factor activity, RNA polymerase II-specific"/>
    <property type="evidence" value="ECO:0007669"/>
    <property type="project" value="TreeGrafter"/>
</dbReference>
<keyword evidence="6" id="KW-0539">Nucleus</keyword>
<feature type="domain" description="C2H2-type" evidence="9">
    <location>
        <begin position="358"/>
        <end position="385"/>
    </location>
</feature>
<feature type="domain" description="ZAD" evidence="10">
    <location>
        <begin position="12"/>
        <end position="81"/>
    </location>
</feature>
<evidence type="ECO:0000256" key="8">
    <source>
        <dbReference type="PROSITE-ProRule" id="PRU01263"/>
    </source>
</evidence>
<feature type="domain" description="C2H2-type" evidence="9">
    <location>
        <begin position="246"/>
        <end position="273"/>
    </location>
</feature>